<dbReference type="InterPro" id="IPR001584">
    <property type="entry name" value="Integrase_cat-core"/>
</dbReference>
<dbReference type="PANTHER" id="PTHR35004:SF8">
    <property type="entry name" value="TRANSPOSASE RV3428C-RELATED"/>
    <property type="match status" value="1"/>
</dbReference>
<dbReference type="Gene3D" id="3.30.420.10">
    <property type="entry name" value="Ribonuclease H-like superfamily/Ribonuclease H"/>
    <property type="match status" value="1"/>
</dbReference>
<dbReference type="NCBIfam" id="NF033546">
    <property type="entry name" value="transpos_IS21"/>
    <property type="match status" value="1"/>
</dbReference>
<evidence type="ECO:0000256" key="2">
    <source>
        <dbReference type="SAM" id="MobiDB-lite"/>
    </source>
</evidence>
<dbReference type="AlphaFoldDB" id="Q2T7M6"/>
<name>Q2T7M6_BURTA</name>
<dbReference type="PANTHER" id="PTHR35004">
    <property type="entry name" value="TRANSPOSASE RV3428C-RELATED"/>
    <property type="match status" value="1"/>
</dbReference>
<dbReference type="Proteomes" id="UP000001930">
    <property type="component" value="Chromosome II"/>
</dbReference>
<dbReference type="KEGG" id="bte:BTH_II0624"/>
<dbReference type="Pfam" id="PF22483">
    <property type="entry name" value="Mu-transpos_C_2"/>
    <property type="match status" value="1"/>
</dbReference>
<dbReference type="InterPro" id="IPR012337">
    <property type="entry name" value="RNaseH-like_sf"/>
</dbReference>
<reference evidence="4 5" key="1">
    <citation type="journal article" date="2005" name="BMC Genomics">
        <title>Bacterial genome adaptation to niches: divergence of the potential virulence genes in three Burkholderia species of different survival strategies.</title>
        <authorList>
            <person name="Kim H.S."/>
            <person name="Schell M.A."/>
            <person name="Yu Y."/>
            <person name="Ulrich R.L."/>
            <person name="Sarria S.H."/>
            <person name="Nierman W.C."/>
            <person name="DeShazer D."/>
        </authorList>
    </citation>
    <scope>NUCLEOTIDE SEQUENCE [LARGE SCALE GENOMIC DNA]</scope>
    <source>
        <strain evidence="5">ATCC 700388 / DSM 13276 / CCUG 48851 / CIP 106301 / E264</strain>
    </source>
</reference>
<dbReference type="InterPro" id="IPR036397">
    <property type="entry name" value="RNaseH_sf"/>
</dbReference>
<dbReference type="GO" id="GO:0003676">
    <property type="term" value="F:nucleic acid binding"/>
    <property type="evidence" value="ECO:0007669"/>
    <property type="project" value="InterPro"/>
</dbReference>
<feature type="domain" description="Integrase catalytic" evidence="3">
    <location>
        <begin position="136"/>
        <end position="311"/>
    </location>
</feature>
<comment type="similarity">
    <text evidence="1">Belongs to the transposase IS21/IS408/IS1162 family.</text>
</comment>
<gene>
    <name evidence="4" type="ordered locus">BTH_II0624</name>
</gene>
<protein>
    <submittedName>
        <fullName evidence="4">Transposase Rv3428c</fullName>
    </submittedName>
</protein>
<feature type="region of interest" description="Disordered" evidence="2">
    <location>
        <begin position="435"/>
        <end position="517"/>
    </location>
</feature>
<evidence type="ECO:0000256" key="1">
    <source>
        <dbReference type="ARBA" id="ARBA00009277"/>
    </source>
</evidence>
<dbReference type="GO" id="GO:0015074">
    <property type="term" value="P:DNA integration"/>
    <property type="evidence" value="ECO:0007669"/>
    <property type="project" value="InterPro"/>
</dbReference>
<dbReference type="Pfam" id="PF00665">
    <property type="entry name" value="rve"/>
    <property type="match status" value="1"/>
</dbReference>
<dbReference type="SUPFAM" id="SSF53098">
    <property type="entry name" value="Ribonuclease H-like"/>
    <property type="match status" value="1"/>
</dbReference>
<keyword evidence="5" id="KW-1185">Reference proteome</keyword>
<evidence type="ECO:0000313" key="4">
    <source>
        <dbReference type="EMBL" id="ABC35736.1"/>
    </source>
</evidence>
<dbReference type="PROSITE" id="PS50994">
    <property type="entry name" value="INTEGRASE"/>
    <property type="match status" value="1"/>
</dbReference>
<proteinExistence type="inferred from homology"/>
<dbReference type="EMBL" id="CP000085">
    <property type="protein sequence ID" value="ABC35736.1"/>
    <property type="molecule type" value="Genomic_DNA"/>
</dbReference>
<dbReference type="InterPro" id="IPR054353">
    <property type="entry name" value="IstA-like_C"/>
</dbReference>
<accession>Q2T7M6</accession>
<evidence type="ECO:0000259" key="3">
    <source>
        <dbReference type="PROSITE" id="PS50994"/>
    </source>
</evidence>
<feature type="compositionally biased region" description="Basic and acidic residues" evidence="2">
    <location>
        <begin position="438"/>
        <end position="453"/>
    </location>
</feature>
<sequence length="610" mass="68555">MGRRRIEMHQYRQVLVRMRHGDSERELARCRYMGRRKLAALRELAERCGWLRPDAPLPDDAEIAAALGPPHKARSTVSGLEVHRALIASWLEQNVPGTAILAALRREHGYTGSYSSVYRMIVSINADRPPDATVPLSFAPGEAAQVDFGAGPMLPDADGVFKRTWAFVMTLAFSRHQYVEFVWDQTVATWLGCHRRAFEWFGGVPTRVIIDNPKCAITRACTYDPVVQRAYAECAEGYGFRIDPCPPADPPKKGIVEAGVKYVKGNFLPLRQFRDFTDLNAQARHWVMHEAGRRIHGTTRKVPLELFELERPLMRELPTVAPDLGTWHKVSVHRDCHVAHQRMLYSVPFSLVGKRLWLRATDASICIYDDYRLVASHVRGRRPGDRLTVRDHLPPEARAFLAHDRQWCLEHPRRRPQGSTGFVDRANRRRQVLAEGLQRAEEPRLARHPDRGGRWVARLPRSDRGGLSGRPNPDLHRASDPQFAESGELEGSQAAGCRDQADLPGRHGRGGGSGARRLCAERVGPQIPYRRGHVAAPMGTGDSLLCLSAGGASNRIYDKRYREHAHAVAQDRQEPRPLPERRSRQQTAVSGLAQHRKGLEDAAYHLAASS</sequence>
<organism evidence="4 5">
    <name type="scientific">Burkholderia thailandensis (strain ATCC 700388 / DSM 13276 / CCUG 48851 / CIP 106301 / E264)</name>
    <dbReference type="NCBI Taxonomy" id="271848"/>
    <lineage>
        <taxon>Bacteria</taxon>
        <taxon>Pseudomonadati</taxon>
        <taxon>Pseudomonadota</taxon>
        <taxon>Betaproteobacteria</taxon>
        <taxon>Burkholderiales</taxon>
        <taxon>Burkholderiaceae</taxon>
        <taxon>Burkholderia</taxon>
        <taxon>pseudomallei group</taxon>
    </lineage>
</organism>
<dbReference type="HOGENOM" id="CLU_447375_0_0_4"/>
<evidence type="ECO:0000313" key="5">
    <source>
        <dbReference type="Proteomes" id="UP000001930"/>
    </source>
</evidence>
<feature type="compositionally biased region" description="Basic and acidic residues" evidence="2">
    <location>
        <begin position="565"/>
        <end position="583"/>
    </location>
</feature>
<feature type="region of interest" description="Disordered" evidence="2">
    <location>
        <begin position="565"/>
        <end position="596"/>
    </location>
</feature>